<protein>
    <submittedName>
        <fullName evidence="2">Spore gernimation protein GerPF</fullName>
    </submittedName>
</protein>
<reference evidence="2" key="1">
    <citation type="submission" date="2015-06" db="EMBL/GenBank/DDBJ databases">
        <authorList>
            <person name="Liu B."/>
            <person name="Wang J."/>
            <person name="Zhu Y."/>
            <person name="Liu G."/>
            <person name="Chen Q."/>
            <person name="Zheng C."/>
            <person name="Che J."/>
            <person name="Ge C."/>
            <person name="Shi H."/>
            <person name="Pan Z."/>
            <person name="Liu X."/>
        </authorList>
    </citation>
    <scope>NUCLEOTIDE SEQUENCE [LARGE SCALE GENOMIC DNA]</scope>
    <source>
        <strain evidence="2">DSM 16346</strain>
    </source>
</reference>
<comment type="similarity">
    <text evidence="1">Belongs to the GerPA/GerPF family.</text>
</comment>
<dbReference type="PANTHER" id="PTHR37808">
    <property type="entry name" value="SPORE GERMINATION PROTEIN-LIKE PROTEIN YDZR-RELATED"/>
    <property type="match status" value="1"/>
</dbReference>
<dbReference type="GeneID" id="301327807"/>
<dbReference type="RefSeq" id="WP_048310152.1">
    <property type="nucleotide sequence ID" value="NZ_CP119526.1"/>
</dbReference>
<gene>
    <name evidence="2" type="ORF">AB986_06980</name>
</gene>
<comment type="caution">
    <text evidence="2">The sequence shown here is derived from an EMBL/GenBank/DDBJ whole genome shotgun (WGS) entry which is preliminary data.</text>
</comment>
<sequence length="71" mass="7294">MPSIVGPVKINSAGGVVNFGDSFNTTPKSTSKTYAGSGGFNTGDFHIVNNGFSLTNSLDPDLADQDITANN</sequence>
<dbReference type="EMBL" id="LELK01000001">
    <property type="protein sequence ID" value="KMM38982.1"/>
    <property type="molecule type" value="Genomic_DNA"/>
</dbReference>
<evidence type="ECO:0000313" key="2">
    <source>
        <dbReference type="EMBL" id="KMM38982.1"/>
    </source>
</evidence>
<dbReference type="AlphaFoldDB" id="A0A0J6FX89"/>
<dbReference type="Pfam" id="PF10676">
    <property type="entry name" value="gerPA"/>
    <property type="match status" value="1"/>
</dbReference>
<dbReference type="Proteomes" id="UP000035996">
    <property type="component" value="Unassembled WGS sequence"/>
</dbReference>
<dbReference type="InterPro" id="IPR019618">
    <property type="entry name" value="Spore_germination_GerPA"/>
</dbReference>
<evidence type="ECO:0000256" key="1">
    <source>
        <dbReference type="ARBA" id="ARBA00008103"/>
    </source>
</evidence>
<evidence type="ECO:0000313" key="3">
    <source>
        <dbReference type="Proteomes" id="UP000035996"/>
    </source>
</evidence>
<dbReference type="STRING" id="157733.AB986_06980"/>
<accession>A0A0J6FX89</accession>
<organism evidence="2 3">
    <name type="scientific">Guptibacillus hwajinpoensis</name>
    <dbReference type="NCBI Taxonomy" id="208199"/>
    <lineage>
        <taxon>Bacteria</taxon>
        <taxon>Bacillati</taxon>
        <taxon>Bacillota</taxon>
        <taxon>Bacilli</taxon>
        <taxon>Bacillales</taxon>
        <taxon>Guptibacillaceae</taxon>
        <taxon>Guptibacillus</taxon>
    </lineage>
</organism>
<proteinExistence type="inferred from homology"/>
<keyword evidence="3" id="KW-1185">Reference proteome</keyword>
<dbReference type="PANTHER" id="PTHR37808:SF1">
    <property type="entry name" value="SPORE GERMINATION PROTEIN-LIKE PROTEIN YDZR"/>
    <property type="match status" value="1"/>
</dbReference>
<dbReference type="OrthoDB" id="2382149at2"/>
<dbReference type="PATRIC" id="fig|157733.3.peg.3654"/>
<name>A0A0J6FX89_9BACL</name>